<comment type="similarity">
    <text evidence="4">Belongs to the serine/threonine dehydratase family.</text>
</comment>
<accession>A0AAV7JB51</accession>
<evidence type="ECO:0000256" key="11">
    <source>
        <dbReference type="ARBA" id="ARBA00042605"/>
    </source>
</evidence>
<evidence type="ECO:0000256" key="7">
    <source>
        <dbReference type="ARBA" id="ARBA00022490"/>
    </source>
</evidence>
<reference evidence="14 15" key="1">
    <citation type="journal article" date="2023" name="BMC Biol.">
        <title>The compact genome of the sponge Oopsacas minuta (Hexactinellida) is lacking key metazoan core genes.</title>
        <authorList>
            <person name="Santini S."/>
            <person name="Schenkelaars Q."/>
            <person name="Jourda C."/>
            <person name="Duchesne M."/>
            <person name="Belahbib H."/>
            <person name="Rocher C."/>
            <person name="Selva M."/>
            <person name="Riesgo A."/>
            <person name="Vervoort M."/>
            <person name="Leys S.P."/>
            <person name="Kodjabachian L."/>
            <person name="Le Bivic A."/>
            <person name="Borchiellini C."/>
            <person name="Claverie J.M."/>
            <person name="Renard E."/>
        </authorList>
    </citation>
    <scope>NUCLEOTIDE SEQUENCE [LARGE SCALE GENOMIC DNA]</scope>
    <source>
        <strain evidence="14">SPO-2</strain>
    </source>
</reference>
<keyword evidence="9" id="KW-0456">Lyase</keyword>
<comment type="cofactor">
    <cofactor evidence="1">
        <name>pyridoxal 5'-phosphate</name>
        <dbReference type="ChEBI" id="CHEBI:597326"/>
    </cofactor>
</comment>
<dbReference type="Proteomes" id="UP001165289">
    <property type="component" value="Unassembled WGS sequence"/>
</dbReference>
<dbReference type="EMBL" id="JAKMXF010000365">
    <property type="protein sequence ID" value="KAI6645923.1"/>
    <property type="molecule type" value="Genomic_DNA"/>
</dbReference>
<evidence type="ECO:0000313" key="15">
    <source>
        <dbReference type="Proteomes" id="UP001165289"/>
    </source>
</evidence>
<evidence type="ECO:0000256" key="9">
    <source>
        <dbReference type="ARBA" id="ARBA00023239"/>
    </source>
</evidence>
<evidence type="ECO:0000259" key="13">
    <source>
        <dbReference type="Pfam" id="PF00291"/>
    </source>
</evidence>
<dbReference type="GO" id="GO:0006565">
    <property type="term" value="P:L-serine catabolic process"/>
    <property type="evidence" value="ECO:0007669"/>
    <property type="project" value="TreeGrafter"/>
</dbReference>
<evidence type="ECO:0000256" key="1">
    <source>
        <dbReference type="ARBA" id="ARBA00001933"/>
    </source>
</evidence>
<dbReference type="GO" id="GO:0006567">
    <property type="term" value="P:L-threonine catabolic process"/>
    <property type="evidence" value="ECO:0007669"/>
    <property type="project" value="TreeGrafter"/>
</dbReference>
<dbReference type="InterPro" id="IPR000634">
    <property type="entry name" value="Ser/Thr_deHydtase_PyrdxlP-BS"/>
</dbReference>
<protein>
    <recommendedName>
        <fullName evidence="5">L-serine ammonia-lyase</fullName>
        <ecNumber evidence="5">4.3.1.17</ecNumber>
    </recommendedName>
    <alternativeName>
        <fullName evidence="10">L-serine deaminase</fullName>
    </alternativeName>
    <alternativeName>
        <fullName evidence="11">L-threonine dehydratase</fullName>
    </alternativeName>
</protein>
<evidence type="ECO:0000256" key="3">
    <source>
        <dbReference type="ARBA" id="ARBA00004742"/>
    </source>
</evidence>
<feature type="domain" description="Tryptophan synthase beta chain-like PALP" evidence="13">
    <location>
        <begin position="10"/>
        <end position="318"/>
    </location>
</feature>
<name>A0AAV7JB51_9METZ</name>
<dbReference type="AlphaFoldDB" id="A0AAV7JB51"/>
<evidence type="ECO:0000256" key="12">
    <source>
        <dbReference type="ARBA" id="ARBA00049406"/>
    </source>
</evidence>
<dbReference type="Pfam" id="PF00291">
    <property type="entry name" value="PALP"/>
    <property type="match status" value="1"/>
</dbReference>
<gene>
    <name evidence="14" type="ORF">LOD99_13181</name>
</gene>
<dbReference type="GO" id="GO:0006094">
    <property type="term" value="P:gluconeogenesis"/>
    <property type="evidence" value="ECO:0007669"/>
    <property type="project" value="UniProtKB-KW"/>
</dbReference>
<proteinExistence type="inferred from homology"/>
<dbReference type="GO" id="GO:0009097">
    <property type="term" value="P:isoleucine biosynthetic process"/>
    <property type="evidence" value="ECO:0007669"/>
    <property type="project" value="TreeGrafter"/>
</dbReference>
<comment type="catalytic activity">
    <reaction evidence="12">
        <text>L-serine = pyruvate + NH4(+)</text>
        <dbReference type="Rhea" id="RHEA:19169"/>
        <dbReference type="ChEBI" id="CHEBI:15361"/>
        <dbReference type="ChEBI" id="CHEBI:28938"/>
        <dbReference type="ChEBI" id="CHEBI:33384"/>
        <dbReference type="EC" id="4.3.1.17"/>
    </reaction>
</comment>
<keyword evidence="8" id="KW-0663">Pyridoxal phosphate</keyword>
<evidence type="ECO:0000256" key="10">
    <source>
        <dbReference type="ARBA" id="ARBA00041766"/>
    </source>
</evidence>
<dbReference type="GO" id="GO:0004794">
    <property type="term" value="F:threonine deaminase activity"/>
    <property type="evidence" value="ECO:0007669"/>
    <property type="project" value="TreeGrafter"/>
</dbReference>
<keyword evidence="6" id="KW-0312">Gluconeogenesis</keyword>
<dbReference type="GO" id="GO:0005737">
    <property type="term" value="C:cytoplasm"/>
    <property type="evidence" value="ECO:0007669"/>
    <property type="project" value="UniProtKB-SubCell"/>
</dbReference>
<evidence type="ECO:0000313" key="14">
    <source>
        <dbReference type="EMBL" id="KAI6645923.1"/>
    </source>
</evidence>
<dbReference type="Gene3D" id="3.40.50.1100">
    <property type="match status" value="2"/>
</dbReference>
<dbReference type="EC" id="4.3.1.17" evidence="5"/>
<evidence type="ECO:0000256" key="2">
    <source>
        <dbReference type="ARBA" id="ARBA00004496"/>
    </source>
</evidence>
<evidence type="ECO:0000256" key="5">
    <source>
        <dbReference type="ARBA" id="ARBA00012093"/>
    </source>
</evidence>
<comment type="caution">
    <text evidence="14">The sequence shown here is derived from an EMBL/GenBank/DDBJ whole genome shotgun (WGS) entry which is preliminary data.</text>
</comment>
<sequence>MASTQIPALSDLIIHTPLVSFPSISSPLLPSYPHTVHLKLENLQNSSSYKIRGIGNMCIKRCQEGVKHLVCSSGGNAGLAGVFAANKLNTPITVYLPTTTPTFIVQRLKQQSATVIVKGDVWNVADEVARDACKEEGYGYIPPFEHPYLWEGHASMVHEIHQDLSRRGDKKSPDLMVVAVGGGGLLNGVVQGLKEVGWESTKVLAMETIGADSLNQSYKAGYCISLPEITSIAKSLGSKSPSPTALQHVIEGRAISSTVTDAAAVDACLKFADDYRMIIEPSCGAALSVVYNTSIIADMQLSGMLPQGKLNIVVIVCGGSVVNLQQLQEWKIAFNL</sequence>
<keyword evidence="15" id="KW-1185">Reference proteome</keyword>
<dbReference type="PANTHER" id="PTHR48078:SF2">
    <property type="entry name" value="CATABOLIC L-SERINE_THREONINE DEHYDRATASE"/>
    <property type="match status" value="1"/>
</dbReference>
<dbReference type="PANTHER" id="PTHR48078">
    <property type="entry name" value="THREONINE DEHYDRATASE, MITOCHONDRIAL-RELATED"/>
    <property type="match status" value="1"/>
</dbReference>
<dbReference type="GO" id="GO:0003941">
    <property type="term" value="F:L-serine ammonia-lyase activity"/>
    <property type="evidence" value="ECO:0007669"/>
    <property type="project" value="UniProtKB-EC"/>
</dbReference>
<keyword evidence="7" id="KW-0963">Cytoplasm</keyword>
<organism evidence="14 15">
    <name type="scientific">Oopsacas minuta</name>
    <dbReference type="NCBI Taxonomy" id="111878"/>
    <lineage>
        <taxon>Eukaryota</taxon>
        <taxon>Metazoa</taxon>
        <taxon>Porifera</taxon>
        <taxon>Hexactinellida</taxon>
        <taxon>Hexasterophora</taxon>
        <taxon>Lyssacinosida</taxon>
        <taxon>Leucopsacidae</taxon>
        <taxon>Oopsacas</taxon>
    </lineage>
</organism>
<evidence type="ECO:0000256" key="8">
    <source>
        <dbReference type="ARBA" id="ARBA00022898"/>
    </source>
</evidence>
<dbReference type="SUPFAM" id="SSF53686">
    <property type="entry name" value="Tryptophan synthase beta subunit-like PLP-dependent enzymes"/>
    <property type="match status" value="1"/>
</dbReference>
<evidence type="ECO:0000256" key="6">
    <source>
        <dbReference type="ARBA" id="ARBA00022432"/>
    </source>
</evidence>
<dbReference type="InterPro" id="IPR036052">
    <property type="entry name" value="TrpB-like_PALP_sf"/>
</dbReference>
<dbReference type="InterPro" id="IPR050147">
    <property type="entry name" value="Ser/Thr_Dehydratase"/>
</dbReference>
<evidence type="ECO:0000256" key="4">
    <source>
        <dbReference type="ARBA" id="ARBA00010869"/>
    </source>
</evidence>
<dbReference type="PROSITE" id="PS00165">
    <property type="entry name" value="DEHYDRATASE_SER_THR"/>
    <property type="match status" value="1"/>
</dbReference>
<comment type="pathway">
    <text evidence="3">Carbohydrate biosynthesis; gluconeogenesis.</text>
</comment>
<comment type="subcellular location">
    <subcellularLocation>
        <location evidence="2">Cytoplasm</location>
    </subcellularLocation>
</comment>
<dbReference type="GO" id="GO:0030170">
    <property type="term" value="F:pyridoxal phosphate binding"/>
    <property type="evidence" value="ECO:0007669"/>
    <property type="project" value="InterPro"/>
</dbReference>
<dbReference type="InterPro" id="IPR001926">
    <property type="entry name" value="TrpB-like_PALP"/>
</dbReference>
<dbReference type="FunFam" id="3.40.50.1100:FF:000040">
    <property type="entry name" value="L-serine dehydratase, putative"/>
    <property type="match status" value="1"/>
</dbReference>